<gene>
    <name evidence="4" type="ORF">D3A95_12880</name>
</gene>
<dbReference type="KEGG" id="tsq:D3A95_12880"/>
<organism evidence="4 5">
    <name type="scientific">Thermosynechococcus sichuanensis E542</name>
    <dbReference type="NCBI Taxonomy" id="2016101"/>
    <lineage>
        <taxon>Bacteria</taxon>
        <taxon>Bacillati</taxon>
        <taxon>Cyanobacteriota</taxon>
        <taxon>Cyanophyceae</taxon>
        <taxon>Acaryochloridales</taxon>
        <taxon>Thermosynechococcaceae</taxon>
        <taxon>Thermosynechococcus</taxon>
        <taxon>Thermosynechococcus sichuanensis</taxon>
    </lineage>
</organism>
<dbReference type="CDD" id="cd03801">
    <property type="entry name" value="GT4_PimA-like"/>
    <property type="match status" value="1"/>
</dbReference>
<proteinExistence type="inferred from homology"/>
<sequence>MKILFLTRYSYSGASSRYRFFQYINYLADRGFNCEVLPLLNQQYLYYLYNGDYRKYIHALKGIFSRLVKLLMTNHYNLVILEKEIFPYIPFFIENYFIRNVPIVVDYDDAIFHQYDQHKNKIIKALLSSKIASIMNLATLVIAGNNYIAEYACNAGARWVEVLPTVIDLSKYTFFQNKSKEDRSPLKIVWIGTPKTQKYLLHISSVLARLSQAYKIQLIAIGTHNLHLSNTEVISVPWSEETEAQDIAQCDIGIMPLPDEPWERGKCGLKLIQYMACGLPVVASPVGANLDIVQHGVHGFLASTEEEWVTALETLIQNSDLRARMGLAARRRVEQHYALQVTAPQFARLLESVIAKGQGVF</sequence>
<dbReference type="Pfam" id="PF13692">
    <property type="entry name" value="Glyco_trans_1_4"/>
    <property type="match status" value="1"/>
</dbReference>
<dbReference type="GO" id="GO:0016757">
    <property type="term" value="F:glycosyltransferase activity"/>
    <property type="evidence" value="ECO:0007669"/>
    <property type="project" value="UniProtKB-KW"/>
</dbReference>
<reference evidence="5" key="1">
    <citation type="submission" date="2018-09" db="EMBL/GenBank/DDBJ databases">
        <title>Complete genome sequence of thermophilic cyanobacteria strain Thermosynechococcus elongatus PKUAC-SCTE542.</title>
        <authorList>
            <person name="Liang Y."/>
            <person name="Tang J."/>
            <person name="Daroch M."/>
        </authorList>
    </citation>
    <scope>NUCLEOTIDE SEQUENCE [LARGE SCALE GENOMIC DNA]</scope>
    <source>
        <strain evidence="5">E542</strain>
    </source>
</reference>
<evidence type="ECO:0000256" key="2">
    <source>
        <dbReference type="ARBA" id="ARBA00022676"/>
    </source>
</evidence>
<accession>A0A3B7MDA5</accession>
<dbReference type="Proteomes" id="UP000261812">
    <property type="component" value="Chromosome"/>
</dbReference>
<name>A0A3B7MDA5_9CYAN</name>
<dbReference type="PANTHER" id="PTHR12526">
    <property type="entry name" value="GLYCOSYLTRANSFERASE"/>
    <property type="match status" value="1"/>
</dbReference>
<protein>
    <submittedName>
        <fullName evidence="4">Glycosyltransferase family 4 protein</fullName>
    </submittedName>
</protein>
<dbReference type="EMBL" id="CP032152">
    <property type="protein sequence ID" value="AXY68623.1"/>
    <property type="molecule type" value="Genomic_DNA"/>
</dbReference>
<dbReference type="AlphaFoldDB" id="A0A3B7MDA5"/>
<keyword evidence="3 4" id="KW-0808">Transferase</keyword>
<dbReference type="Gene3D" id="3.40.50.2000">
    <property type="entry name" value="Glycogen Phosphorylase B"/>
    <property type="match status" value="2"/>
</dbReference>
<evidence type="ECO:0000313" key="5">
    <source>
        <dbReference type="Proteomes" id="UP000261812"/>
    </source>
</evidence>
<dbReference type="PANTHER" id="PTHR12526:SF640">
    <property type="entry name" value="COLANIC ACID BIOSYNTHESIS GLYCOSYLTRANSFERASE WCAL-RELATED"/>
    <property type="match status" value="1"/>
</dbReference>
<dbReference type="SUPFAM" id="SSF53756">
    <property type="entry name" value="UDP-Glycosyltransferase/glycogen phosphorylase"/>
    <property type="match status" value="1"/>
</dbReference>
<dbReference type="RefSeq" id="WP_181495344.1">
    <property type="nucleotide sequence ID" value="NZ_CP032152.1"/>
</dbReference>
<comment type="similarity">
    <text evidence="1">Belongs to the glycosyltransferase group 1 family. Glycosyltransferase 4 subfamily.</text>
</comment>
<evidence type="ECO:0000256" key="3">
    <source>
        <dbReference type="ARBA" id="ARBA00022679"/>
    </source>
</evidence>
<keyword evidence="5" id="KW-1185">Reference proteome</keyword>
<keyword evidence="2" id="KW-0328">Glycosyltransferase</keyword>
<evidence type="ECO:0000313" key="4">
    <source>
        <dbReference type="EMBL" id="AXY68623.1"/>
    </source>
</evidence>
<evidence type="ECO:0000256" key="1">
    <source>
        <dbReference type="ARBA" id="ARBA00009481"/>
    </source>
</evidence>